<evidence type="ECO:0000313" key="2">
    <source>
        <dbReference type="EMBL" id="KAJ3260518.1"/>
    </source>
</evidence>
<dbReference type="GO" id="GO:0004725">
    <property type="term" value="F:protein tyrosine phosphatase activity"/>
    <property type="evidence" value="ECO:0007669"/>
    <property type="project" value="TreeGrafter"/>
</dbReference>
<dbReference type="GO" id="GO:0005737">
    <property type="term" value="C:cytoplasm"/>
    <property type="evidence" value="ECO:0007669"/>
    <property type="project" value="TreeGrafter"/>
</dbReference>
<sequence length="148" mass="16788">MRDRPASPTKKQKRFLAVPSFITPQDLHQYLKDPAHVAGRDYLVVDVRDTDFAGGNIIGCKNIPAHHFNDEMEITAIHDELKTVGKLFFHCALSQVRGPRCAQKYCTFINQASGHFEQEIVILRGGFEEFKGLYGRDKSVVENISYGY</sequence>
<dbReference type="GO" id="GO:0005634">
    <property type="term" value="C:nucleus"/>
    <property type="evidence" value="ECO:0007669"/>
    <property type="project" value="TreeGrafter"/>
</dbReference>
<keyword evidence="3" id="KW-1185">Reference proteome</keyword>
<dbReference type="Proteomes" id="UP001210925">
    <property type="component" value="Unassembled WGS sequence"/>
</dbReference>
<feature type="domain" description="Rhodanese" evidence="1">
    <location>
        <begin position="38"/>
        <end position="139"/>
    </location>
</feature>
<dbReference type="InterPro" id="IPR001763">
    <property type="entry name" value="Rhodanese-like_dom"/>
</dbReference>
<accession>A0AAD5Y5H5</accession>
<dbReference type="EMBL" id="JADGKB010000011">
    <property type="protein sequence ID" value="KAJ3260518.1"/>
    <property type="molecule type" value="Genomic_DNA"/>
</dbReference>
<dbReference type="PANTHER" id="PTHR10828">
    <property type="entry name" value="M-PHASE INDUCER PHOSPHATASE DUAL SPECIFICITY PHOSPHATASE CDC25"/>
    <property type="match status" value="1"/>
</dbReference>
<organism evidence="2 3">
    <name type="scientific">Boothiomyces macroporosus</name>
    <dbReference type="NCBI Taxonomy" id="261099"/>
    <lineage>
        <taxon>Eukaryota</taxon>
        <taxon>Fungi</taxon>
        <taxon>Fungi incertae sedis</taxon>
        <taxon>Chytridiomycota</taxon>
        <taxon>Chytridiomycota incertae sedis</taxon>
        <taxon>Chytridiomycetes</taxon>
        <taxon>Rhizophydiales</taxon>
        <taxon>Terramycetaceae</taxon>
        <taxon>Boothiomyces</taxon>
    </lineage>
</organism>
<protein>
    <recommendedName>
        <fullName evidence="1">Rhodanese domain-containing protein</fullName>
    </recommendedName>
</protein>
<proteinExistence type="predicted"/>
<dbReference type="PANTHER" id="PTHR10828:SF38">
    <property type="entry name" value="ARSENICAL-RESISTANCE PROTEIN 2-RELATED"/>
    <property type="match status" value="1"/>
</dbReference>
<dbReference type="AlphaFoldDB" id="A0AAD5Y5H5"/>
<dbReference type="SUPFAM" id="SSF52821">
    <property type="entry name" value="Rhodanese/Cell cycle control phosphatase"/>
    <property type="match status" value="1"/>
</dbReference>
<dbReference type="PROSITE" id="PS50206">
    <property type="entry name" value="RHODANESE_3"/>
    <property type="match status" value="1"/>
</dbReference>
<reference evidence="2" key="1">
    <citation type="submission" date="2020-05" db="EMBL/GenBank/DDBJ databases">
        <title>Phylogenomic resolution of chytrid fungi.</title>
        <authorList>
            <person name="Stajich J.E."/>
            <person name="Amses K."/>
            <person name="Simmons R."/>
            <person name="Seto K."/>
            <person name="Myers J."/>
            <person name="Bonds A."/>
            <person name="Quandt C.A."/>
            <person name="Barry K."/>
            <person name="Liu P."/>
            <person name="Grigoriev I."/>
            <person name="Longcore J.E."/>
            <person name="James T.Y."/>
        </authorList>
    </citation>
    <scope>NUCLEOTIDE SEQUENCE</scope>
    <source>
        <strain evidence="2">PLAUS21</strain>
    </source>
</reference>
<evidence type="ECO:0000259" key="1">
    <source>
        <dbReference type="PROSITE" id="PS50206"/>
    </source>
</evidence>
<dbReference type="InterPro" id="IPR036873">
    <property type="entry name" value="Rhodanese-like_dom_sf"/>
</dbReference>
<name>A0AAD5Y5H5_9FUNG</name>
<dbReference type="Gene3D" id="3.40.250.10">
    <property type="entry name" value="Rhodanese-like domain"/>
    <property type="match status" value="1"/>
</dbReference>
<evidence type="ECO:0000313" key="3">
    <source>
        <dbReference type="Proteomes" id="UP001210925"/>
    </source>
</evidence>
<dbReference type="Pfam" id="PF00581">
    <property type="entry name" value="Rhodanese"/>
    <property type="match status" value="1"/>
</dbReference>
<gene>
    <name evidence="2" type="ORF">HK103_000660</name>
</gene>
<dbReference type="SMART" id="SM00450">
    <property type="entry name" value="RHOD"/>
    <property type="match status" value="1"/>
</dbReference>
<comment type="caution">
    <text evidence="2">The sequence shown here is derived from an EMBL/GenBank/DDBJ whole genome shotgun (WGS) entry which is preliminary data.</text>
</comment>